<dbReference type="InterPro" id="IPR043472">
    <property type="entry name" value="Macro_dom-like"/>
</dbReference>
<dbReference type="Pfam" id="PF01661">
    <property type="entry name" value="Macro"/>
    <property type="match status" value="1"/>
</dbReference>
<proteinExistence type="predicted"/>
<sequence>MISYYSGDLLRSDTDAIVNAVNTVGVMGKGLALQFRNEFPLNYKKYQVACKNGGLQPGKLLLCRDHNPAGEERVIVNFPTKIHWRLPSQYEYVEEGLKALVKLISEEKIKSIAIPPLGCGLGGLDWAIVKPMMISYMEMVDADVRIYEPKT</sequence>
<dbReference type="PANTHER" id="PTHR12521:SF0">
    <property type="entry name" value="ADP-RIBOSE GLYCOHYDROLASE OARD1"/>
    <property type="match status" value="1"/>
</dbReference>
<name>A0ABS9KKL5_9BACT</name>
<protein>
    <submittedName>
        <fullName evidence="3">Macro domain-containing protein</fullName>
    </submittedName>
</protein>
<evidence type="ECO:0000313" key="4">
    <source>
        <dbReference type="Proteomes" id="UP001165367"/>
    </source>
</evidence>
<gene>
    <name evidence="3" type="ORF">LZZ85_01085</name>
</gene>
<comment type="catalytic activity">
    <reaction evidence="1">
        <text>an N-(ADP-alpha-D-ribosyl)-thymidine in DNA + H2O = a thymidine in DNA + ADP-D-ribose</text>
        <dbReference type="Rhea" id="RHEA:71655"/>
        <dbReference type="Rhea" id="RHEA-COMP:13556"/>
        <dbReference type="Rhea" id="RHEA-COMP:18051"/>
        <dbReference type="ChEBI" id="CHEBI:15377"/>
        <dbReference type="ChEBI" id="CHEBI:57967"/>
        <dbReference type="ChEBI" id="CHEBI:137386"/>
        <dbReference type="ChEBI" id="CHEBI:191199"/>
    </reaction>
    <physiologicalReaction direction="left-to-right" evidence="1">
        <dbReference type="Rhea" id="RHEA:71656"/>
    </physiologicalReaction>
</comment>
<dbReference type="PANTHER" id="PTHR12521">
    <property type="entry name" value="PROTEIN C6ORF130"/>
    <property type="match status" value="1"/>
</dbReference>
<evidence type="ECO:0000256" key="1">
    <source>
        <dbReference type="ARBA" id="ARBA00035885"/>
    </source>
</evidence>
<dbReference type="EMBL" id="JAKLTR010000001">
    <property type="protein sequence ID" value="MCG2612844.1"/>
    <property type="molecule type" value="Genomic_DNA"/>
</dbReference>
<organism evidence="3 4">
    <name type="scientific">Terrimonas ginsenosidimutans</name>
    <dbReference type="NCBI Taxonomy" id="2908004"/>
    <lineage>
        <taxon>Bacteria</taxon>
        <taxon>Pseudomonadati</taxon>
        <taxon>Bacteroidota</taxon>
        <taxon>Chitinophagia</taxon>
        <taxon>Chitinophagales</taxon>
        <taxon>Chitinophagaceae</taxon>
        <taxon>Terrimonas</taxon>
    </lineage>
</organism>
<dbReference type="CDD" id="cd02901">
    <property type="entry name" value="Macro_Poa1p-like"/>
    <property type="match status" value="1"/>
</dbReference>
<dbReference type="RefSeq" id="WP_237868072.1">
    <property type="nucleotide sequence ID" value="NZ_JAKLTR010000001.1"/>
</dbReference>
<keyword evidence="4" id="KW-1185">Reference proteome</keyword>
<dbReference type="Gene3D" id="3.40.220.10">
    <property type="entry name" value="Leucine Aminopeptidase, subunit E, domain 1"/>
    <property type="match status" value="1"/>
</dbReference>
<dbReference type="InterPro" id="IPR050892">
    <property type="entry name" value="ADP-ribose_metab_enzymes"/>
</dbReference>
<accession>A0ABS9KKL5</accession>
<dbReference type="Proteomes" id="UP001165367">
    <property type="component" value="Unassembled WGS sequence"/>
</dbReference>
<feature type="domain" description="Macro" evidence="2">
    <location>
        <begin position="1"/>
        <end position="151"/>
    </location>
</feature>
<dbReference type="SUPFAM" id="SSF52949">
    <property type="entry name" value="Macro domain-like"/>
    <property type="match status" value="1"/>
</dbReference>
<reference evidence="3" key="1">
    <citation type="submission" date="2022-01" db="EMBL/GenBank/DDBJ databases">
        <authorList>
            <person name="Jo J.-H."/>
            <person name="Im W.-T."/>
        </authorList>
    </citation>
    <scope>NUCLEOTIDE SEQUENCE</scope>
    <source>
        <strain evidence="3">NA20</strain>
    </source>
</reference>
<dbReference type="PROSITE" id="PS51154">
    <property type="entry name" value="MACRO"/>
    <property type="match status" value="1"/>
</dbReference>
<dbReference type="SMART" id="SM00506">
    <property type="entry name" value="A1pp"/>
    <property type="match status" value="1"/>
</dbReference>
<dbReference type="InterPro" id="IPR002589">
    <property type="entry name" value="Macro_dom"/>
</dbReference>
<comment type="caution">
    <text evidence="3">The sequence shown here is derived from an EMBL/GenBank/DDBJ whole genome shotgun (WGS) entry which is preliminary data.</text>
</comment>
<evidence type="ECO:0000313" key="3">
    <source>
        <dbReference type="EMBL" id="MCG2612844.1"/>
    </source>
</evidence>
<evidence type="ECO:0000259" key="2">
    <source>
        <dbReference type="PROSITE" id="PS51154"/>
    </source>
</evidence>